<dbReference type="GO" id="GO:0005739">
    <property type="term" value="C:mitochondrion"/>
    <property type="evidence" value="ECO:0007669"/>
    <property type="project" value="UniProtKB-SubCell"/>
</dbReference>
<proteinExistence type="inferred from homology"/>
<keyword evidence="2" id="KW-0496">Mitochondrion</keyword>
<evidence type="ECO:0000256" key="2">
    <source>
        <dbReference type="ARBA" id="ARBA00023128"/>
    </source>
</evidence>
<keyword evidence="5" id="KW-1185">Reference proteome</keyword>
<feature type="compositionally biased region" description="Polar residues" evidence="4">
    <location>
        <begin position="33"/>
        <end position="43"/>
    </location>
</feature>
<feature type="region of interest" description="Disordered" evidence="4">
    <location>
        <begin position="33"/>
        <end position="58"/>
    </location>
</feature>
<evidence type="ECO:0000256" key="1">
    <source>
        <dbReference type="ARBA" id="ARBA00004173"/>
    </source>
</evidence>
<evidence type="ECO:0000256" key="3">
    <source>
        <dbReference type="ARBA" id="ARBA00043970"/>
    </source>
</evidence>
<dbReference type="Pfam" id="PF10937">
    <property type="entry name" value="Kgd4-YMR31"/>
    <property type="match status" value="1"/>
</dbReference>
<dbReference type="PANTHER" id="PTHR31601:SF2">
    <property type="entry name" value="ALPHA-KETOGLUTARATE DEHYDROGENASE COMPONENT 4"/>
    <property type="match status" value="1"/>
</dbReference>
<dbReference type="AlphaFoldDB" id="A0A6P5AA84"/>
<comment type="subcellular location">
    <subcellularLocation>
        <location evidence="1">Mitochondrion</location>
    </subcellularLocation>
</comment>
<dbReference type="GO" id="GO:0006103">
    <property type="term" value="P:2-oxoglutarate metabolic process"/>
    <property type="evidence" value="ECO:0007669"/>
    <property type="project" value="InterPro"/>
</dbReference>
<dbReference type="InterPro" id="IPR020373">
    <property type="entry name" value="Kgd4/YMR-31"/>
</dbReference>
<gene>
    <name evidence="6" type="primary">LOC109480806</name>
</gene>
<dbReference type="PANTHER" id="PTHR31601">
    <property type="entry name" value="28S RIBOSOMAL PROTEIN S36, MITOCHONDRIAL"/>
    <property type="match status" value="1"/>
</dbReference>
<sequence>MLQPLGTSKMASRVIQQVTPHLRMIKFRYGANQQVQASGSAPQATPAADTASSKPHAVVTEYLEQVPARYRRKPIDAEEMEYIQRGGPE</sequence>
<name>A0A6P5AA84_BRABE</name>
<dbReference type="Proteomes" id="UP000515135">
    <property type="component" value="Unplaced"/>
</dbReference>
<dbReference type="RefSeq" id="XP_019638681.1">
    <property type="nucleotide sequence ID" value="XM_019783122.1"/>
</dbReference>
<accession>A0A6P5AA84</accession>
<protein>
    <submittedName>
        <fullName evidence="6">28S ribosomal protein S36, mitochondrial-like isoform X2</fullName>
    </submittedName>
</protein>
<organism evidence="5 6">
    <name type="scientific">Branchiostoma belcheri</name>
    <name type="common">Amphioxus</name>
    <dbReference type="NCBI Taxonomy" id="7741"/>
    <lineage>
        <taxon>Eukaryota</taxon>
        <taxon>Metazoa</taxon>
        <taxon>Chordata</taxon>
        <taxon>Cephalochordata</taxon>
        <taxon>Leptocardii</taxon>
        <taxon>Amphioxiformes</taxon>
        <taxon>Branchiostomatidae</taxon>
        <taxon>Branchiostoma</taxon>
    </lineage>
</organism>
<dbReference type="GO" id="GO:0004591">
    <property type="term" value="F:oxoglutarate dehydrogenase (succinyl-transferring) activity"/>
    <property type="evidence" value="ECO:0007669"/>
    <property type="project" value="TreeGrafter"/>
</dbReference>
<dbReference type="GeneID" id="109480806"/>
<evidence type="ECO:0000256" key="4">
    <source>
        <dbReference type="SAM" id="MobiDB-lite"/>
    </source>
</evidence>
<comment type="similarity">
    <text evidence="3">Belongs to the alpha-ketoglutarate dehydrogenase component 4 family.</text>
</comment>
<reference evidence="6" key="1">
    <citation type="submission" date="2025-08" db="UniProtKB">
        <authorList>
            <consortium name="RefSeq"/>
        </authorList>
    </citation>
    <scope>IDENTIFICATION</scope>
    <source>
        <tissue evidence="6">Gonad</tissue>
    </source>
</reference>
<dbReference type="OrthoDB" id="2116030at2759"/>
<evidence type="ECO:0000313" key="6">
    <source>
        <dbReference type="RefSeq" id="XP_019638681.1"/>
    </source>
</evidence>
<evidence type="ECO:0000313" key="5">
    <source>
        <dbReference type="Proteomes" id="UP000515135"/>
    </source>
</evidence>